<dbReference type="InterPro" id="IPR051291">
    <property type="entry name" value="CIMAP"/>
</dbReference>
<feature type="compositionally biased region" description="Polar residues" evidence="1">
    <location>
        <begin position="51"/>
        <end position="64"/>
    </location>
</feature>
<proteinExistence type="predicted"/>
<dbReference type="KEGG" id="tva:4770941"/>
<evidence type="ECO:0000256" key="1">
    <source>
        <dbReference type="SAM" id="MobiDB-lite"/>
    </source>
</evidence>
<feature type="compositionally biased region" description="Basic and acidic residues" evidence="1">
    <location>
        <begin position="87"/>
        <end position="104"/>
    </location>
</feature>
<dbReference type="PANTHER" id="PTHR21580:SF60">
    <property type="entry name" value="SPERM-TAIL PG-RICH REPEAT-CONTAINING PROTEIN 2"/>
    <property type="match status" value="1"/>
</dbReference>
<dbReference type="VEuPathDB" id="TrichDB:TVAG_405150"/>
<dbReference type="RefSeq" id="XP_001325192.1">
    <property type="nucleotide sequence ID" value="XM_001325157.1"/>
</dbReference>
<protein>
    <submittedName>
        <fullName evidence="2">Uncharacterized protein</fullName>
    </submittedName>
</protein>
<gene>
    <name evidence="2" type="ORF">TVAG_405150</name>
</gene>
<evidence type="ECO:0000313" key="2">
    <source>
        <dbReference type="EMBL" id="EAY12969.1"/>
    </source>
</evidence>
<keyword evidence="3" id="KW-1185">Reference proteome</keyword>
<dbReference type="EMBL" id="DS113293">
    <property type="protein sequence ID" value="EAY12969.1"/>
    <property type="molecule type" value="Genomic_DNA"/>
</dbReference>
<dbReference type="InParanoid" id="A2E333"/>
<dbReference type="AlphaFoldDB" id="A2E333"/>
<dbReference type="OrthoDB" id="429991at2759"/>
<reference evidence="2" key="1">
    <citation type="submission" date="2006-10" db="EMBL/GenBank/DDBJ databases">
        <authorList>
            <person name="Amadeo P."/>
            <person name="Zhao Q."/>
            <person name="Wortman J."/>
            <person name="Fraser-Liggett C."/>
            <person name="Carlton J."/>
        </authorList>
    </citation>
    <scope>NUCLEOTIDE SEQUENCE</scope>
    <source>
        <strain evidence="2">G3</strain>
    </source>
</reference>
<feature type="region of interest" description="Disordered" evidence="1">
    <location>
        <begin position="1"/>
        <end position="117"/>
    </location>
</feature>
<evidence type="ECO:0000313" key="3">
    <source>
        <dbReference type="Proteomes" id="UP000001542"/>
    </source>
</evidence>
<name>A2E333_TRIV3</name>
<reference evidence="2" key="2">
    <citation type="journal article" date="2007" name="Science">
        <title>Draft genome sequence of the sexually transmitted pathogen Trichomonas vaginalis.</title>
        <authorList>
            <person name="Carlton J.M."/>
            <person name="Hirt R.P."/>
            <person name="Silva J.C."/>
            <person name="Delcher A.L."/>
            <person name="Schatz M."/>
            <person name="Zhao Q."/>
            <person name="Wortman J.R."/>
            <person name="Bidwell S.L."/>
            <person name="Alsmark U.C.M."/>
            <person name="Besteiro S."/>
            <person name="Sicheritz-Ponten T."/>
            <person name="Noel C.J."/>
            <person name="Dacks J.B."/>
            <person name="Foster P.G."/>
            <person name="Simillion C."/>
            <person name="Van de Peer Y."/>
            <person name="Miranda-Saavedra D."/>
            <person name="Barton G.J."/>
            <person name="Westrop G.D."/>
            <person name="Mueller S."/>
            <person name="Dessi D."/>
            <person name="Fiori P.L."/>
            <person name="Ren Q."/>
            <person name="Paulsen I."/>
            <person name="Zhang H."/>
            <person name="Bastida-Corcuera F.D."/>
            <person name="Simoes-Barbosa A."/>
            <person name="Brown M.T."/>
            <person name="Hayes R.D."/>
            <person name="Mukherjee M."/>
            <person name="Okumura C.Y."/>
            <person name="Schneider R."/>
            <person name="Smith A.J."/>
            <person name="Vanacova S."/>
            <person name="Villalvazo M."/>
            <person name="Haas B.J."/>
            <person name="Pertea M."/>
            <person name="Feldblyum T.V."/>
            <person name="Utterback T.R."/>
            <person name="Shu C.L."/>
            <person name="Osoegawa K."/>
            <person name="de Jong P.J."/>
            <person name="Hrdy I."/>
            <person name="Horvathova L."/>
            <person name="Zubacova Z."/>
            <person name="Dolezal P."/>
            <person name="Malik S.B."/>
            <person name="Logsdon J.M. Jr."/>
            <person name="Henze K."/>
            <person name="Gupta A."/>
            <person name="Wang C.C."/>
            <person name="Dunne R.L."/>
            <person name="Upcroft J.A."/>
            <person name="Upcroft P."/>
            <person name="White O."/>
            <person name="Salzberg S.L."/>
            <person name="Tang P."/>
            <person name="Chiu C.-H."/>
            <person name="Lee Y.-S."/>
            <person name="Embley T.M."/>
            <person name="Coombs G.H."/>
            <person name="Mottram J.C."/>
            <person name="Tachezy J."/>
            <person name="Fraser-Liggett C.M."/>
            <person name="Johnson P.J."/>
        </authorList>
    </citation>
    <scope>NUCLEOTIDE SEQUENCE [LARGE SCALE GENOMIC DNA]</scope>
    <source>
        <strain evidence="2">G3</strain>
    </source>
</reference>
<accession>A2E333</accession>
<dbReference type="Proteomes" id="UP000001542">
    <property type="component" value="Unassembled WGS sequence"/>
</dbReference>
<sequence>MGLSLWAKGKKAPNPGPGRYDVPAPFGEGPHYTVKGRIKQRDPDPEPPIRSMTSTLSKKGSSFGYSAYTPKEFQTPGPTYSPPKFGTDGKKVAFRFKQREKPDENPGPGNYTISRELDTTPIAIGQGKRWDAVDPNSFSSPAEHPVPRSYPEEIPRKIGKFIPRPEPKRYGPGPAKYNMETNIIAVNTPIKIGSSLPIDPANGKPGPAEYSINRDLENVNAVPINLKGRPPLPHGDICDYPYHKLPDTIQPKKLSMGVRPETSYETISPGPIYDHASTLSKQSASIGSKIPIPDPHKGIPGPGTYFKMPPSQKADPFQGFPGSANRTTIDEREASNLPGPADYKYTRDFEKFERGFYFTSRKFRDYTPDTDAPFHDIPSTLGGPMFTIGNKEDF</sequence>
<dbReference type="VEuPathDB" id="TrichDB:TVAGG3_0848320"/>
<dbReference type="PANTHER" id="PTHR21580">
    <property type="entry name" value="SHIPPO-1-RELATED"/>
    <property type="match status" value="1"/>
</dbReference>
<organism evidence="2 3">
    <name type="scientific">Trichomonas vaginalis (strain ATCC PRA-98 / G3)</name>
    <dbReference type="NCBI Taxonomy" id="412133"/>
    <lineage>
        <taxon>Eukaryota</taxon>
        <taxon>Metamonada</taxon>
        <taxon>Parabasalia</taxon>
        <taxon>Trichomonadida</taxon>
        <taxon>Trichomonadidae</taxon>
        <taxon>Trichomonas</taxon>
    </lineage>
</organism>